<reference evidence="1" key="1">
    <citation type="submission" date="2020-08" db="EMBL/GenBank/DDBJ databases">
        <title>Multicomponent nature underlies the extraordinary mechanical properties of spider dragline silk.</title>
        <authorList>
            <person name="Kono N."/>
            <person name="Nakamura H."/>
            <person name="Mori M."/>
            <person name="Yoshida Y."/>
            <person name="Ohtoshi R."/>
            <person name="Malay A.D."/>
            <person name="Moran D.A.P."/>
            <person name="Tomita M."/>
            <person name="Numata K."/>
            <person name="Arakawa K."/>
        </authorList>
    </citation>
    <scope>NUCLEOTIDE SEQUENCE</scope>
</reference>
<dbReference type="EMBL" id="BMAU01021325">
    <property type="protein sequence ID" value="GFY14020.1"/>
    <property type="molecule type" value="Genomic_DNA"/>
</dbReference>
<dbReference type="Proteomes" id="UP000887159">
    <property type="component" value="Unassembled WGS sequence"/>
</dbReference>
<evidence type="ECO:0000313" key="2">
    <source>
        <dbReference type="Proteomes" id="UP000887159"/>
    </source>
</evidence>
<protein>
    <submittedName>
        <fullName evidence="1">Uncharacterized protein</fullName>
    </submittedName>
</protein>
<proteinExistence type="predicted"/>
<accession>A0A8X6SLY7</accession>
<sequence length="100" mass="10870">MGKTTYLSPFEKWLIVGVRLAGASISKTANMAKFSKEAISGIFKSWNQKPLSSRKSNCDLTQFSKSVTASSRRILWKNRDSVSVLSCASTTGVASSVMNT</sequence>
<dbReference type="AlphaFoldDB" id="A0A8X6SLY7"/>
<comment type="caution">
    <text evidence="1">The sequence shown here is derived from an EMBL/GenBank/DDBJ whole genome shotgun (WGS) entry which is preliminary data.</text>
</comment>
<keyword evidence="2" id="KW-1185">Reference proteome</keyword>
<evidence type="ECO:0000313" key="1">
    <source>
        <dbReference type="EMBL" id="GFY14020.1"/>
    </source>
</evidence>
<organism evidence="1 2">
    <name type="scientific">Trichonephila clavipes</name>
    <name type="common">Golden silk orbweaver</name>
    <name type="synonym">Nephila clavipes</name>
    <dbReference type="NCBI Taxonomy" id="2585209"/>
    <lineage>
        <taxon>Eukaryota</taxon>
        <taxon>Metazoa</taxon>
        <taxon>Ecdysozoa</taxon>
        <taxon>Arthropoda</taxon>
        <taxon>Chelicerata</taxon>
        <taxon>Arachnida</taxon>
        <taxon>Araneae</taxon>
        <taxon>Araneomorphae</taxon>
        <taxon>Entelegynae</taxon>
        <taxon>Araneoidea</taxon>
        <taxon>Nephilidae</taxon>
        <taxon>Trichonephila</taxon>
    </lineage>
</organism>
<name>A0A8X6SLY7_TRICX</name>
<gene>
    <name evidence="1" type="ORF">TNCV_1296811</name>
</gene>